<reference evidence="5 6" key="1">
    <citation type="submission" date="2018-03" db="EMBL/GenBank/DDBJ databases">
        <title>Genomic Encyclopedia of Archaeal and Bacterial Type Strains, Phase II (KMG-II): from individual species to whole genera.</title>
        <authorList>
            <person name="Goeker M."/>
        </authorList>
    </citation>
    <scope>NUCLEOTIDE SEQUENCE [LARGE SCALE GENOMIC DNA]</scope>
    <source>
        <strain evidence="5 6">DSM 45312</strain>
    </source>
</reference>
<feature type="domain" description="Hemerythrin-like" evidence="4">
    <location>
        <begin position="271"/>
        <end position="366"/>
    </location>
</feature>
<feature type="region of interest" description="Disordered" evidence="3">
    <location>
        <begin position="212"/>
        <end position="247"/>
    </location>
</feature>
<dbReference type="GO" id="GO:0016491">
    <property type="term" value="F:oxidoreductase activity"/>
    <property type="evidence" value="ECO:0007669"/>
    <property type="project" value="InterPro"/>
</dbReference>
<sequence>MPEEQQQPSPAEFNRRVIAEFRQNAGRVGGPFDGAPLVLVTSTGTRTGRRHTTPTMYLRDNGRIVVFASNAGFDHNPAWFHNISADARVTVEIAADSATEAEADQPDTTRDGVTNLDATRDGVTTLDAIATVLHGAERDRLYARQARLVPAFADYEAKTERIIPVVALRPLRPAGDGARAYALSEELVHIHDGMRRELADIRAQLGTAAGTATAQAGAHTGGGAEVDTGAHSEVDTEASGKATAHPRAYTLAHTGADTETGGTATPHTEVGAELRSRCLAFCAGLHEHHTKEDGSAFPPLEERFPELAPALARLRAEHTAVARINADLTALLAEDSCTDPATLRARFDELSGELEDHFDYEEAQLATSLDTLFPR</sequence>
<dbReference type="PANTHER" id="PTHR39428">
    <property type="entry name" value="F420H(2)-DEPENDENT QUINONE REDUCTASE RV1261C"/>
    <property type="match status" value="1"/>
</dbReference>
<accession>A0A2P8DU66</accession>
<dbReference type="AlphaFoldDB" id="A0A2P8DU66"/>
<evidence type="ECO:0000256" key="1">
    <source>
        <dbReference type="ARBA" id="ARBA00008710"/>
    </source>
</evidence>
<comment type="catalytic activity">
    <reaction evidence="2">
        <text>oxidized coenzyme F420-(gamma-L-Glu)(n) + a quinol + H(+) = reduced coenzyme F420-(gamma-L-Glu)(n) + a quinone</text>
        <dbReference type="Rhea" id="RHEA:39663"/>
        <dbReference type="Rhea" id="RHEA-COMP:12939"/>
        <dbReference type="Rhea" id="RHEA-COMP:14378"/>
        <dbReference type="ChEBI" id="CHEBI:15378"/>
        <dbReference type="ChEBI" id="CHEBI:24646"/>
        <dbReference type="ChEBI" id="CHEBI:132124"/>
        <dbReference type="ChEBI" id="CHEBI:133980"/>
        <dbReference type="ChEBI" id="CHEBI:139511"/>
    </reaction>
</comment>
<dbReference type="NCBIfam" id="TIGR00026">
    <property type="entry name" value="hi_GC_TIGR00026"/>
    <property type="match status" value="1"/>
</dbReference>
<evidence type="ECO:0000313" key="6">
    <source>
        <dbReference type="Proteomes" id="UP000240542"/>
    </source>
</evidence>
<proteinExistence type="inferred from homology"/>
<dbReference type="InterPro" id="IPR012312">
    <property type="entry name" value="Hemerythrin-like"/>
</dbReference>
<dbReference type="Gene3D" id="2.30.110.10">
    <property type="entry name" value="Electron Transport, Fmn-binding Protein, Chain A"/>
    <property type="match status" value="1"/>
</dbReference>
<dbReference type="SUPFAM" id="SSF50475">
    <property type="entry name" value="FMN-binding split barrel"/>
    <property type="match status" value="1"/>
</dbReference>
<dbReference type="Proteomes" id="UP000240542">
    <property type="component" value="Unassembled WGS sequence"/>
</dbReference>
<keyword evidence="6" id="KW-1185">Reference proteome</keyword>
<comment type="similarity">
    <text evidence="1">Belongs to the F420H(2)-dependent quinone reductase family.</text>
</comment>
<evidence type="ECO:0000256" key="3">
    <source>
        <dbReference type="SAM" id="MobiDB-lite"/>
    </source>
</evidence>
<dbReference type="Pfam" id="PF04075">
    <property type="entry name" value="F420H2_quin_red"/>
    <property type="match status" value="2"/>
</dbReference>
<dbReference type="PANTHER" id="PTHR39428:SF1">
    <property type="entry name" value="F420H(2)-DEPENDENT QUINONE REDUCTASE RV1261C"/>
    <property type="match status" value="1"/>
</dbReference>
<name>A0A2P8DU66_9ACTN</name>
<dbReference type="CDD" id="cd12108">
    <property type="entry name" value="Hr-like"/>
    <property type="match status" value="1"/>
</dbReference>
<dbReference type="InterPro" id="IPR012349">
    <property type="entry name" value="Split_barrel_FMN-bd"/>
</dbReference>
<evidence type="ECO:0000256" key="2">
    <source>
        <dbReference type="ARBA" id="ARBA00049106"/>
    </source>
</evidence>
<dbReference type="GO" id="GO:0005886">
    <property type="term" value="C:plasma membrane"/>
    <property type="evidence" value="ECO:0007669"/>
    <property type="project" value="TreeGrafter"/>
</dbReference>
<dbReference type="Pfam" id="PF01814">
    <property type="entry name" value="Hemerythrin"/>
    <property type="match status" value="1"/>
</dbReference>
<dbReference type="EMBL" id="PYGA01000001">
    <property type="protein sequence ID" value="PSL00761.1"/>
    <property type="molecule type" value="Genomic_DNA"/>
</dbReference>
<dbReference type="Gene3D" id="1.20.120.520">
    <property type="entry name" value="nmb1532 protein domain like"/>
    <property type="match status" value="1"/>
</dbReference>
<dbReference type="RefSeq" id="WP_106580951.1">
    <property type="nucleotide sequence ID" value="NZ_PYGA01000001.1"/>
</dbReference>
<dbReference type="OrthoDB" id="8225825at2"/>
<protein>
    <submittedName>
        <fullName evidence="5">Deazaflavin-dependent oxidoreductase (Nitroreductase family)</fullName>
    </submittedName>
</protein>
<dbReference type="GO" id="GO:0070967">
    <property type="term" value="F:coenzyme F420 binding"/>
    <property type="evidence" value="ECO:0007669"/>
    <property type="project" value="TreeGrafter"/>
</dbReference>
<dbReference type="InterPro" id="IPR004378">
    <property type="entry name" value="F420H2_quin_Rdtase"/>
</dbReference>
<organism evidence="5 6">
    <name type="scientific">Murinocardiopsis flavida</name>
    <dbReference type="NCBI Taxonomy" id="645275"/>
    <lineage>
        <taxon>Bacteria</taxon>
        <taxon>Bacillati</taxon>
        <taxon>Actinomycetota</taxon>
        <taxon>Actinomycetes</taxon>
        <taxon>Streptosporangiales</taxon>
        <taxon>Nocardiopsidaceae</taxon>
        <taxon>Murinocardiopsis</taxon>
    </lineage>
</organism>
<evidence type="ECO:0000259" key="4">
    <source>
        <dbReference type="Pfam" id="PF01814"/>
    </source>
</evidence>
<comment type="caution">
    <text evidence="5">The sequence shown here is derived from an EMBL/GenBank/DDBJ whole genome shotgun (WGS) entry which is preliminary data.</text>
</comment>
<evidence type="ECO:0000313" key="5">
    <source>
        <dbReference type="EMBL" id="PSL00761.1"/>
    </source>
</evidence>
<gene>
    <name evidence="5" type="ORF">CLV63_101237</name>
</gene>